<name>A0A513WY80_9APIA</name>
<keyword evidence="2" id="KW-0378">Hydrolase</keyword>
<comment type="function">
    <text evidence="3">Catalyzes the two-stage endonucleolytic cleavage to 3'-phosphomononucleotides and 3'-phosphooligonucleotides with 2',3'-cyclic phosphate intermediates.</text>
</comment>
<gene>
    <name evidence="5" type="primary">PR10-3</name>
</gene>
<comment type="similarity">
    <text evidence="1">Belongs to the BetVI family.</text>
</comment>
<dbReference type="SUPFAM" id="SSF55961">
    <property type="entry name" value="Bet v1-like"/>
    <property type="match status" value="1"/>
</dbReference>
<dbReference type="GO" id="GO:0005634">
    <property type="term" value="C:nucleus"/>
    <property type="evidence" value="ECO:0007669"/>
    <property type="project" value="TreeGrafter"/>
</dbReference>
<dbReference type="InterPro" id="IPR050279">
    <property type="entry name" value="Plant_def-hormone_signal"/>
</dbReference>
<dbReference type="GO" id="GO:0005737">
    <property type="term" value="C:cytoplasm"/>
    <property type="evidence" value="ECO:0007669"/>
    <property type="project" value="TreeGrafter"/>
</dbReference>
<proteinExistence type="evidence at transcript level"/>
<protein>
    <submittedName>
        <fullName evidence="5">PR10-3</fullName>
    </submittedName>
</protein>
<dbReference type="AlphaFoldDB" id="A0A513WY80"/>
<sequence>MGAITINVEAPSSVPAQTIYKGFLLDMDNLIPKILPQAIKSVEILEGDGGVGTIKLATLGELSQFNSLKQRVDGIDKDALTYSYTIIDGDILLGKLESITNQFTVVPTEEGCIVKNTTIYNPIGDAVIPEENIKEATEKSGLIFKAVEAYLLANPGAY</sequence>
<dbReference type="PRINTS" id="PR00634">
    <property type="entry name" value="BETALLERGEN"/>
</dbReference>
<dbReference type="GO" id="GO:0038023">
    <property type="term" value="F:signaling receptor activity"/>
    <property type="evidence" value="ECO:0007669"/>
    <property type="project" value="InterPro"/>
</dbReference>
<dbReference type="PANTHER" id="PTHR31213">
    <property type="entry name" value="OS08G0374000 PROTEIN-RELATED"/>
    <property type="match status" value="1"/>
</dbReference>
<keyword evidence="2" id="KW-0255">Endonuclease</keyword>
<dbReference type="Gene3D" id="3.30.530.20">
    <property type="match status" value="1"/>
</dbReference>
<dbReference type="GO" id="GO:0006952">
    <property type="term" value="P:defense response"/>
    <property type="evidence" value="ECO:0007669"/>
    <property type="project" value="InterPro"/>
</dbReference>
<dbReference type="GO" id="GO:0010427">
    <property type="term" value="F:abscisic acid binding"/>
    <property type="evidence" value="ECO:0007669"/>
    <property type="project" value="InterPro"/>
</dbReference>
<organism evidence="5">
    <name type="scientific">Panax notoginseng</name>
    <name type="common">notoginseng</name>
    <dbReference type="NCBI Taxonomy" id="44586"/>
    <lineage>
        <taxon>Eukaryota</taxon>
        <taxon>Viridiplantae</taxon>
        <taxon>Streptophyta</taxon>
        <taxon>Embryophyta</taxon>
        <taxon>Tracheophyta</taxon>
        <taxon>Spermatophyta</taxon>
        <taxon>Magnoliopsida</taxon>
        <taxon>eudicotyledons</taxon>
        <taxon>Gunneridae</taxon>
        <taxon>Pentapetalae</taxon>
        <taxon>asterids</taxon>
        <taxon>campanulids</taxon>
        <taxon>Apiales</taxon>
        <taxon>Araliaceae</taxon>
        <taxon>Panax</taxon>
    </lineage>
</organism>
<reference evidence="5" key="1">
    <citation type="submission" date="2018-11" db="EMBL/GenBank/DDBJ databases">
        <title>A pathogenesis related protein 10 gene PnPR10-3 was involved in molecular interaction between Panax notoginseng and Fusarium solani.</title>
        <authorList>
            <person name="Liu D."/>
            <person name="Tang B."/>
            <person name="Li X."/>
            <person name="Pu L."/>
            <person name="Zhao Q."/>
            <person name="Cui X."/>
            <person name="Ge F."/>
        </authorList>
    </citation>
    <scope>NUCLEOTIDE SEQUENCE</scope>
    <source>
        <tissue evidence="5">Root</tissue>
    </source>
</reference>
<evidence type="ECO:0000259" key="4">
    <source>
        <dbReference type="SMART" id="SM01037"/>
    </source>
</evidence>
<dbReference type="InterPro" id="IPR000916">
    <property type="entry name" value="Bet_v_I/MLP"/>
</dbReference>
<dbReference type="GO" id="GO:0004519">
    <property type="term" value="F:endonuclease activity"/>
    <property type="evidence" value="ECO:0007669"/>
    <property type="project" value="UniProtKB-KW"/>
</dbReference>
<dbReference type="SMART" id="SM01037">
    <property type="entry name" value="Bet_v_1"/>
    <property type="match status" value="1"/>
</dbReference>
<dbReference type="GO" id="GO:0009738">
    <property type="term" value="P:abscisic acid-activated signaling pathway"/>
    <property type="evidence" value="ECO:0007669"/>
    <property type="project" value="InterPro"/>
</dbReference>
<keyword evidence="2" id="KW-0540">Nuclease</keyword>
<dbReference type="EMBL" id="MK238491">
    <property type="protein sequence ID" value="QDH06626.1"/>
    <property type="molecule type" value="mRNA"/>
</dbReference>
<dbReference type="InterPro" id="IPR023393">
    <property type="entry name" value="START-like_dom_sf"/>
</dbReference>
<evidence type="ECO:0000256" key="3">
    <source>
        <dbReference type="ARBA" id="ARBA00056368"/>
    </source>
</evidence>
<dbReference type="FunFam" id="3.30.530.20:FF:000007">
    <property type="entry name" value="Major pollen allergen Bet v 1-A"/>
    <property type="match status" value="1"/>
</dbReference>
<evidence type="ECO:0000256" key="2">
    <source>
        <dbReference type="ARBA" id="ARBA00022759"/>
    </source>
</evidence>
<evidence type="ECO:0000256" key="1">
    <source>
        <dbReference type="ARBA" id="ARBA00009744"/>
    </source>
</evidence>
<accession>A0A513WY80</accession>
<dbReference type="CDD" id="cd07816">
    <property type="entry name" value="Bet_v1-like"/>
    <property type="match status" value="1"/>
</dbReference>
<feature type="domain" description="Bet v I/Major latex protein" evidence="4">
    <location>
        <begin position="1"/>
        <end position="154"/>
    </location>
</feature>
<dbReference type="GO" id="GO:0004864">
    <property type="term" value="F:protein phosphatase inhibitor activity"/>
    <property type="evidence" value="ECO:0007669"/>
    <property type="project" value="InterPro"/>
</dbReference>
<dbReference type="PANTHER" id="PTHR31213:SF55">
    <property type="entry name" value="STRESS-INDUCED PROTEIN SAM22"/>
    <property type="match status" value="1"/>
</dbReference>
<dbReference type="Pfam" id="PF00407">
    <property type="entry name" value="Bet_v_1"/>
    <property type="match status" value="1"/>
</dbReference>
<dbReference type="InterPro" id="IPR024949">
    <property type="entry name" value="Bet_v_I_allergen"/>
</dbReference>
<evidence type="ECO:0000313" key="5">
    <source>
        <dbReference type="EMBL" id="QDH06626.1"/>
    </source>
</evidence>